<evidence type="ECO:0000313" key="2">
    <source>
        <dbReference type="EMBL" id="MCB8890492.1"/>
    </source>
</evidence>
<proteinExistence type="predicted"/>
<evidence type="ECO:0000313" key="3">
    <source>
        <dbReference type="Proteomes" id="UP001319882"/>
    </source>
</evidence>
<dbReference type="RefSeq" id="WP_227391158.1">
    <property type="nucleotide sequence ID" value="NZ_JBHSCJ010000009.1"/>
</dbReference>
<comment type="caution">
    <text evidence="2">The sequence shown here is derived from an EMBL/GenBank/DDBJ whole genome shotgun (WGS) entry which is preliminary data.</text>
</comment>
<keyword evidence="3" id="KW-1185">Reference proteome</keyword>
<dbReference type="Gene3D" id="1.20.5.300">
    <property type="match status" value="1"/>
</dbReference>
<dbReference type="EMBL" id="WHVL01000007">
    <property type="protein sequence ID" value="MCB8890492.1"/>
    <property type="molecule type" value="Genomic_DNA"/>
</dbReference>
<feature type="compositionally biased region" description="Basic and acidic residues" evidence="1">
    <location>
        <begin position="70"/>
        <end position="82"/>
    </location>
</feature>
<protein>
    <submittedName>
        <fullName evidence="2">SlyX family protein</fullName>
    </submittedName>
</protein>
<dbReference type="PANTHER" id="PTHR36508:SF1">
    <property type="entry name" value="PROTEIN SLYX"/>
    <property type="match status" value="1"/>
</dbReference>
<name>A0ABS8DVX2_9GAMM</name>
<dbReference type="PANTHER" id="PTHR36508">
    <property type="entry name" value="PROTEIN SLYX"/>
    <property type="match status" value="1"/>
</dbReference>
<reference evidence="2 3" key="1">
    <citation type="journal article" date="2021" name="Sci. Rep.">
        <title>Genome analysis of a halophilic bacterium Halomonas malpeensis YU-PRIM-29(T) reveals its exopolysaccharide and pigment producing capabilities.</title>
        <authorList>
            <person name="Athmika"/>
            <person name="Ghate S.D."/>
            <person name="Arun A.B."/>
            <person name="Rao S.S."/>
            <person name="Kumar S.T.A."/>
            <person name="Kandiyil M.K."/>
            <person name="Saptami K."/>
            <person name="Rekha P.D."/>
        </authorList>
    </citation>
    <scope>NUCLEOTIDE SEQUENCE [LARGE SCALE GENOMIC DNA]</scope>
    <source>
        <strain evidence="3">prim 29</strain>
    </source>
</reference>
<evidence type="ECO:0000256" key="1">
    <source>
        <dbReference type="SAM" id="MobiDB-lite"/>
    </source>
</evidence>
<accession>A0ABS8DVX2</accession>
<organism evidence="2 3">
    <name type="scientific">Vreelandella malpeensis</name>
    <dbReference type="NCBI Taxonomy" id="1172368"/>
    <lineage>
        <taxon>Bacteria</taxon>
        <taxon>Pseudomonadati</taxon>
        <taxon>Pseudomonadota</taxon>
        <taxon>Gammaproteobacteria</taxon>
        <taxon>Oceanospirillales</taxon>
        <taxon>Halomonadaceae</taxon>
        <taxon>Vreelandella</taxon>
    </lineage>
</organism>
<dbReference type="InterPro" id="IPR007236">
    <property type="entry name" value="SlyX"/>
</dbReference>
<dbReference type="Pfam" id="PF04102">
    <property type="entry name" value="SlyX"/>
    <property type="match status" value="1"/>
</dbReference>
<sequence length="82" mass="9539">MPDHATPATLDQRLEALETRLAYQEHWLDTLDQAVAQQERRLDKLEQLSALMRERLREQHQALSAQNDGGAHRLEDDVPPHY</sequence>
<gene>
    <name evidence="2" type="ORF">GEV37_15355</name>
</gene>
<feature type="region of interest" description="Disordered" evidence="1">
    <location>
        <begin position="59"/>
        <end position="82"/>
    </location>
</feature>
<dbReference type="Proteomes" id="UP001319882">
    <property type="component" value="Unassembled WGS sequence"/>
</dbReference>